<dbReference type="AlphaFoldDB" id="A0A975XGF0"/>
<proteinExistence type="predicted"/>
<evidence type="ECO:0000313" key="3">
    <source>
        <dbReference type="Proteomes" id="UP000256297"/>
    </source>
</evidence>
<comment type="caution">
    <text evidence="2">The sequence shown here is derived from an EMBL/GenBank/DDBJ whole genome shotgun (WGS) entry which is preliminary data.</text>
</comment>
<evidence type="ECO:0000313" key="2">
    <source>
        <dbReference type="EMBL" id="SOY69244.1"/>
    </source>
</evidence>
<organism evidence="2 3">
    <name type="scientific">Cupriavidus taiwanensis</name>
    <dbReference type="NCBI Taxonomy" id="164546"/>
    <lineage>
        <taxon>Bacteria</taxon>
        <taxon>Pseudomonadati</taxon>
        <taxon>Pseudomonadota</taxon>
        <taxon>Betaproteobacteria</taxon>
        <taxon>Burkholderiales</taxon>
        <taxon>Burkholderiaceae</taxon>
        <taxon>Cupriavidus</taxon>
    </lineage>
</organism>
<dbReference type="Proteomes" id="UP000256297">
    <property type="component" value="Chromosome CBM2589_a"/>
</dbReference>
<dbReference type="EMBL" id="OFSP01000039">
    <property type="protein sequence ID" value="SOY69244.1"/>
    <property type="molecule type" value="Genomic_DNA"/>
</dbReference>
<name>A0A975XGF0_9BURK</name>
<feature type="region of interest" description="Disordered" evidence="1">
    <location>
        <begin position="1"/>
        <end position="38"/>
    </location>
</feature>
<accession>A0A975XGF0</accession>
<reference evidence="2 3" key="1">
    <citation type="submission" date="2018-01" db="EMBL/GenBank/DDBJ databases">
        <authorList>
            <person name="Clerissi C."/>
        </authorList>
    </citation>
    <scope>NUCLEOTIDE SEQUENCE [LARGE SCALE GENOMIC DNA]</scope>
    <source>
        <strain evidence="2">Cupriavidus taiwanensis STM 3521</strain>
    </source>
</reference>
<sequence length="93" mass="10026">MDVAGQAAKAVERQPGQPGPGGAGGKQHGAQDEEQALHGIRGREAVYEAFDRRMDALIPACCGRRSRSTCWDISEVLECKLKAGAFCMKFSYP</sequence>
<protein>
    <submittedName>
        <fullName evidence="2">Uncharacterized protein</fullName>
    </submittedName>
</protein>
<gene>
    <name evidence="2" type="ORF">CBM2589_A90633</name>
</gene>
<evidence type="ECO:0000256" key="1">
    <source>
        <dbReference type="SAM" id="MobiDB-lite"/>
    </source>
</evidence>